<dbReference type="Gramene" id="C.cajan_12884.t">
    <property type="protein sequence ID" value="C.cajan_12884.t.cds1"/>
    <property type="gene ID" value="C.cajan_12884"/>
</dbReference>
<dbReference type="Proteomes" id="UP000075243">
    <property type="component" value="Chromosome 6"/>
</dbReference>
<protein>
    <submittedName>
        <fullName evidence="2">Retrovirus-related Pol polyprotein from transposon TNT 1-94</fullName>
    </submittedName>
</protein>
<dbReference type="EMBL" id="CM003608">
    <property type="protein sequence ID" value="KYP66965.1"/>
    <property type="molecule type" value="Genomic_DNA"/>
</dbReference>
<evidence type="ECO:0000259" key="1">
    <source>
        <dbReference type="Pfam" id="PF07727"/>
    </source>
</evidence>
<sequence>MFLQEHEDDICLTEDDPINFCQAMHNSNSQKWIDAMKDEIKSMRDNDVWNLVELPEGVKPIDCKWIFKINRDPKGNIERYKAHLVAKGFTQKEDIDYKKNIFSGFFK</sequence>
<reference evidence="2 3" key="1">
    <citation type="journal article" date="2012" name="Nat. Biotechnol.">
        <title>Draft genome sequence of pigeonpea (Cajanus cajan), an orphan legume crop of resource-poor farmers.</title>
        <authorList>
            <person name="Varshney R.K."/>
            <person name="Chen W."/>
            <person name="Li Y."/>
            <person name="Bharti A.K."/>
            <person name="Saxena R.K."/>
            <person name="Schlueter J.A."/>
            <person name="Donoghue M.T."/>
            <person name="Azam S."/>
            <person name="Fan G."/>
            <person name="Whaley A.M."/>
            <person name="Farmer A.D."/>
            <person name="Sheridan J."/>
            <person name="Iwata A."/>
            <person name="Tuteja R."/>
            <person name="Penmetsa R.V."/>
            <person name="Wu W."/>
            <person name="Upadhyaya H.D."/>
            <person name="Yang S.P."/>
            <person name="Shah T."/>
            <person name="Saxena K.B."/>
            <person name="Michael T."/>
            <person name="McCombie W.R."/>
            <person name="Yang B."/>
            <person name="Zhang G."/>
            <person name="Yang H."/>
            <person name="Wang J."/>
            <person name="Spillane C."/>
            <person name="Cook D.R."/>
            <person name="May G.D."/>
            <person name="Xu X."/>
            <person name="Jackson S.A."/>
        </authorList>
    </citation>
    <scope>NUCLEOTIDE SEQUENCE [LARGE SCALE GENOMIC DNA]</scope>
    <source>
        <strain evidence="3">cv. Asha</strain>
    </source>
</reference>
<gene>
    <name evidence="2" type="ORF">KK1_013277</name>
</gene>
<proteinExistence type="predicted"/>
<feature type="domain" description="Reverse transcriptase Ty1/copia-type" evidence="1">
    <location>
        <begin position="46"/>
        <end position="103"/>
    </location>
</feature>
<evidence type="ECO:0000313" key="2">
    <source>
        <dbReference type="EMBL" id="KYP66965.1"/>
    </source>
</evidence>
<accession>A0A151TIS7</accession>
<dbReference type="STRING" id="3821.A0A151TIS7"/>
<dbReference type="AlphaFoldDB" id="A0A151TIS7"/>
<keyword evidence="3" id="KW-1185">Reference proteome</keyword>
<name>A0A151TIS7_CAJCA</name>
<organism evidence="2 3">
    <name type="scientific">Cajanus cajan</name>
    <name type="common">Pigeon pea</name>
    <name type="synonym">Cajanus indicus</name>
    <dbReference type="NCBI Taxonomy" id="3821"/>
    <lineage>
        <taxon>Eukaryota</taxon>
        <taxon>Viridiplantae</taxon>
        <taxon>Streptophyta</taxon>
        <taxon>Embryophyta</taxon>
        <taxon>Tracheophyta</taxon>
        <taxon>Spermatophyta</taxon>
        <taxon>Magnoliopsida</taxon>
        <taxon>eudicotyledons</taxon>
        <taxon>Gunneridae</taxon>
        <taxon>Pentapetalae</taxon>
        <taxon>rosids</taxon>
        <taxon>fabids</taxon>
        <taxon>Fabales</taxon>
        <taxon>Fabaceae</taxon>
        <taxon>Papilionoideae</taxon>
        <taxon>50 kb inversion clade</taxon>
        <taxon>NPAAA clade</taxon>
        <taxon>indigoferoid/millettioid clade</taxon>
        <taxon>Phaseoleae</taxon>
        <taxon>Cajanus</taxon>
    </lineage>
</organism>
<evidence type="ECO:0000313" key="3">
    <source>
        <dbReference type="Proteomes" id="UP000075243"/>
    </source>
</evidence>
<dbReference type="Pfam" id="PF07727">
    <property type="entry name" value="RVT_2"/>
    <property type="match status" value="1"/>
</dbReference>
<dbReference type="InterPro" id="IPR013103">
    <property type="entry name" value="RVT_2"/>
</dbReference>